<dbReference type="OrthoDB" id="5597489at2759"/>
<dbReference type="Proteomes" id="UP000094569">
    <property type="component" value="Unassembled WGS sequence"/>
</dbReference>
<evidence type="ECO:0000256" key="2">
    <source>
        <dbReference type="SAM" id="Phobius"/>
    </source>
</evidence>
<dbReference type="VEuPathDB" id="FungiDB:SI65_06836"/>
<dbReference type="Pfam" id="PF24841">
    <property type="entry name" value="DUF7719"/>
    <property type="match status" value="1"/>
</dbReference>
<feature type="transmembrane region" description="Helical" evidence="2">
    <location>
        <begin position="274"/>
        <end position="301"/>
    </location>
</feature>
<keyword evidence="5" id="KW-1185">Reference proteome</keyword>
<evidence type="ECO:0000256" key="1">
    <source>
        <dbReference type="SAM" id="MobiDB-lite"/>
    </source>
</evidence>
<feature type="region of interest" description="Disordered" evidence="1">
    <location>
        <begin position="1"/>
        <end position="66"/>
    </location>
</feature>
<proteinExistence type="predicted"/>
<sequence length="307" mass="33699">MTLHLLHQRHPESSLASNYPNINLDMNPPRNRKQRRAAAAADSFDPSSVPLTHPPRDTASNGQKNERTLVDIIAERKENLLSTEGIANSTDAKAGPGTRFVTVDPSTGEISGFDPNVQGDKETGQEKDESESQGVEEPLPAFLDTVLLSFPLTTLHLTLAYLAAHQYAVEIPVSNLLRESAFITFPILTLLIHLAHGHIISFGRLTTTNDEPSLFPLTPEKRSISFLRRLIFPPSLKTLVFLPLAVFLGVKLMTITNNAPYYAVMKRAPAIGTLWVWCILEVPLGASLLGALGPLGWGVWYKGYGIF</sequence>
<feature type="region of interest" description="Disordered" evidence="1">
    <location>
        <begin position="85"/>
        <end position="136"/>
    </location>
</feature>
<name>A0A1E3BB01_ASPCR</name>
<organism evidence="4 5">
    <name type="scientific">Aspergillus cristatus</name>
    <name type="common">Chinese Fuzhuan brick tea-fermentation fungus</name>
    <name type="synonym">Eurotium cristatum</name>
    <dbReference type="NCBI Taxonomy" id="573508"/>
    <lineage>
        <taxon>Eukaryota</taxon>
        <taxon>Fungi</taxon>
        <taxon>Dikarya</taxon>
        <taxon>Ascomycota</taxon>
        <taxon>Pezizomycotina</taxon>
        <taxon>Eurotiomycetes</taxon>
        <taxon>Eurotiomycetidae</taxon>
        <taxon>Eurotiales</taxon>
        <taxon>Aspergillaceae</taxon>
        <taxon>Aspergillus</taxon>
        <taxon>Aspergillus subgen. Aspergillus</taxon>
    </lineage>
</organism>
<comment type="caution">
    <text evidence="4">The sequence shown here is derived from an EMBL/GenBank/DDBJ whole genome shotgun (WGS) entry which is preliminary data.</text>
</comment>
<protein>
    <recommendedName>
        <fullName evidence="3">DUF7719 domain-containing protein</fullName>
    </recommendedName>
</protein>
<dbReference type="EMBL" id="JXNT01000007">
    <property type="protein sequence ID" value="ODM18048.1"/>
    <property type="molecule type" value="Genomic_DNA"/>
</dbReference>
<evidence type="ECO:0000313" key="5">
    <source>
        <dbReference type="Proteomes" id="UP000094569"/>
    </source>
</evidence>
<dbReference type="InterPro" id="IPR056136">
    <property type="entry name" value="DUF7719"/>
</dbReference>
<evidence type="ECO:0000313" key="4">
    <source>
        <dbReference type="EMBL" id="ODM18048.1"/>
    </source>
</evidence>
<dbReference type="AlphaFoldDB" id="A0A1E3BB01"/>
<feature type="transmembrane region" description="Helical" evidence="2">
    <location>
        <begin position="230"/>
        <end position="254"/>
    </location>
</feature>
<reference evidence="4 5" key="1">
    <citation type="journal article" date="2016" name="BMC Genomics">
        <title>Comparative genomic and transcriptomic analyses of the Fuzhuan brick tea-fermentation fungus Aspergillus cristatus.</title>
        <authorList>
            <person name="Ge Y."/>
            <person name="Wang Y."/>
            <person name="Liu Y."/>
            <person name="Tan Y."/>
            <person name="Ren X."/>
            <person name="Zhang X."/>
            <person name="Hyde K.D."/>
            <person name="Liu Y."/>
            <person name="Liu Z."/>
        </authorList>
    </citation>
    <scope>NUCLEOTIDE SEQUENCE [LARGE SCALE GENOMIC DNA]</scope>
    <source>
        <strain evidence="4 5">GZAAS20.1005</strain>
    </source>
</reference>
<gene>
    <name evidence="4" type="ORF">SI65_06836</name>
</gene>
<dbReference type="STRING" id="573508.A0A1E3BB01"/>
<accession>A0A1E3BB01</accession>
<keyword evidence="2" id="KW-1133">Transmembrane helix</keyword>
<dbReference type="PANTHER" id="PTHR37846:SF1">
    <property type="entry name" value="DEACETYLASE-LIKE PROTEIN"/>
    <property type="match status" value="1"/>
</dbReference>
<keyword evidence="2" id="KW-0812">Transmembrane</keyword>
<keyword evidence="2" id="KW-0472">Membrane</keyword>
<dbReference type="PANTHER" id="PTHR37846">
    <property type="entry name" value="YALI0B21296P"/>
    <property type="match status" value="1"/>
</dbReference>
<feature type="domain" description="DUF7719" evidence="3">
    <location>
        <begin position="238"/>
        <end position="306"/>
    </location>
</feature>
<evidence type="ECO:0000259" key="3">
    <source>
        <dbReference type="Pfam" id="PF24841"/>
    </source>
</evidence>